<comment type="caution">
    <text evidence="13">The sequence shown here is derived from an EMBL/GenBank/DDBJ whole genome shotgun (WGS) entry which is preliminary data.</text>
</comment>
<dbReference type="InterPro" id="IPR005225">
    <property type="entry name" value="Small_GTP-bd"/>
</dbReference>
<dbReference type="CDD" id="cd01876">
    <property type="entry name" value="YihA_EngB"/>
    <property type="match status" value="1"/>
</dbReference>
<dbReference type="SUPFAM" id="SSF52540">
    <property type="entry name" value="P-loop containing nucleoside triphosphate hydrolases"/>
    <property type="match status" value="2"/>
</dbReference>
<feature type="compositionally biased region" description="Basic and acidic residues" evidence="10">
    <location>
        <begin position="182"/>
        <end position="196"/>
    </location>
</feature>
<dbReference type="HAMAP" id="MF_00321">
    <property type="entry name" value="GTPase_EngB"/>
    <property type="match status" value="1"/>
</dbReference>
<dbReference type="GO" id="GO:0005525">
    <property type="term" value="F:GTP binding"/>
    <property type="evidence" value="ECO:0007669"/>
    <property type="project" value="UniProtKB-KW"/>
</dbReference>
<dbReference type="GO" id="GO:0005524">
    <property type="term" value="F:ATP binding"/>
    <property type="evidence" value="ECO:0007669"/>
    <property type="project" value="InterPro"/>
</dbReference>
<comment type="similarity">
    <text evidence="2">Belongs to the TRAFAC class TrmE-Era-EngA-EngB-Septin-like GTPase superfamily. EngB GTPase family.</text>
</comment>
<keyword evidence="4" id="KW-0479">Metal-binding</keyword>
<evidence type="ECO:0000256" key="7">
    <source>
        <dbReference type="ARBA" id="ARBA00023134"/>
    </source>
</evidence>
<dbReference type="Pfam" id="PF00005">
    <property type="entry name" value="ABC_tran"/>
    <property type="match status" value="1"/>
</dbReference>
<feature type="domain" description="EngB-type G" evidence="11">
    <location>
        <begin position="328"/>
        <end position="495"/>
    </location>
</feature>
<reference evidence="13" key="1">
    <citation type="submission" date="2021-02" db="EMBL/GenBank/DDBJ databases">
        <authorList>
            <person name="Nowell W R."/>
        </authorList>
    </citation>
    <scope>NUCLEOTIDE SEQUENCE</scope>
</reference>
<comment type="cofactor">
    <cofactor evidence="1">
        <name>Mg(2+)</name>
        <dbReference type="ChEBI" id="CHEBI:18420"/>
    </cofactor>
</comment>
<evidence type="ECO:0000256" key="4">
    <source>
        <dbReference type="ARBA" id="ARBA00022723"/>
    </source>
</evidence>
<protein>
    <recommendedName>
        <fullName evidence="11">EngB-type G domain-containing protein</fullName>
    </recommendedName>
</protein>
<evidence type="ECO:0000256" key="10">
    <source>
        <dbReference type="SAM" id="MobiDB-lite"/>
    </source>
</evidence>
<dbReference type="InterPro" id="IPR006073">
    <property type="entry name" value="GTP-bd"/>
</dbReference>
<feature type="region of interest" description="Disordered" evidence="10">
    <location>
        <begin position="168"/>
        <end position="196"/>
    </location>
</feature>
<evidence type="ECO:0000313" key="14">
    <source>
        <dbReference type="Proteomes" id="UP000682733"/>
    </source>
</evidence>
<evidence type="ECO:0000256" key="2">
    <source>
        <dbReference type="ARBA" id="ARBA00009638"/>
    </source>
</evidence>
<dbReference type="EMBL" id="CAJOBA010001970">
    <property type="protein sequence ID" value="CAF3623073.1"/>
    <property type="molecule type" value="Genomic_DNA"/>
</dbReference>
<keyword evidence="3" id="KW-0132">Cell division</keyword>
<dbReference type="InterPro" id="IPR019987">
    <property type="entry name" value="GTP-bd_ribosome_bio_YsxC"/>
</dbReference>
<keyword evidence="6" id="KW-0460">Magnesium</keyword>
<feature type="non-terminal residue" evidence="13">
    <location>
        <position position="1"/>
    </location>
</feature>
<evidence type="ECO:0000313" key="12">
    <source>
        <dbReference type="EMBL" id="CAF0838189.1"/>
    </source>
</evidence>
<keyword evidence="5" id="KW-0547">Nucleotide-binding</keyword>
<dbReference type="Pfam" id="PF09848">
    <property type="entry name" value="SLFN-g3_helicase"/>
    <property type="match status" value="1"/>
</dbReference>
<dbReference type="InterPro" id="IPR018647">
    <property type="entry name" value="SLFN_3-like_DNA/RNA_helicase"/>
</dbReference>
<dbReference type="InterPro" id="IPR030393">
    <property type="entry name" value="G_ENGB_dom"/>
</dbReference>
<keyword evidence="8" id="KW-0717">Septation</keyword>
<keyword evidence="7" id="KW-0342">GTP-binding</keyword>
<dbReference type="NCBIfam" id="TIGR03598">
    <property type="entry name" value="GTPase_YsxC"/>
    <property type="match status" value="1"/>
</dbReference>
<dbReference type="GO" id="GO:0051301">
    <property type="term" value="P:cell division"/>
    <property type="evidence" value="ECO:0007669"/>
    <property type="project" value="UniProtKB-KW"/>
</dbReference>
<evidence type="ECO:0000256" key="1">
    <source>
        <dbReference type="ARBA" id="ARBA00001946"/>
    </source>
</evidence>
<dbReference type="Pfam" id="PF01926">
    <property type="entry name" value="MMR_HSR1"/>
    <property type="match status" value="1"/>
</dbReference>
<organism evidence="13 14">
    <name type="scientific">Didymodactylos carnosus</name>
    <dbReference type="NCBI Taxonomy" id="1234261"/>
    <lineage>
        <taxon>Eukaryota</taxon>
        <taxon>Metazoa</taxon>
        <taxon>Spiralia</taxon>
        <taxon>Gnathifera</taxon>
        <taxon>Rotifera</taxon>
        <taxon>Eurotatoria</taxon>
        <taxon>Bdelloidea</taxon>
        <taxon>Philodinida</taxon>
        <taxon>Philodinidae</taxon>
        <taxon>Didymodactylos</taxon>
    </lineage>
</organism>
<evidence type="ECO:0000256" key="6">
    <source>
        <dbReference type="ARBA" id="ARBA00022842"/>
    </source>
</evidence>
<dbReference type="PROSITE" id="PS51706">
    <property type="entry name" value="G_ENGB"/>
    <property type="match status" value="1"/>
</dbReference>
<evidence type="ECO:0000256" key="8">
    <source>
        <dbReference type="ARBA" id="ARBA00023210"/>
    </source>
</evidence>
<dbReference type="GO" id="GO:0016887">
    <property type="term" value="F:ATP hydrolysis activity"/>
    <property type="evidence" value="ECO:0007669"/>
    <property type="project" value="InterPro"/>
</dbReference>
<dbReference type="EMBL" id="CAJNOK010001970">
    <property type="protein sequence ID" value="CAF0838189.1"/>
    <property type="molecule type" value="Genomic_DNA"/>
</dbReference>
<dbReference type="PANTHER" id="PTHR11649">
    <property type="entry name" value="MSS1/TRME-RELATED GTP-BINDING PROTEIN"/>
    <property type="match status" value="1"/>
</dbReference>
<dbReference type="Proteomes" id="UP000677228">
    <property type="component" value="Unassembled WGS sequence"/>
</dbReference>
<accession>A0A8S2HAJ5</accession>
<dbReference type="PANTHER" id="PTHR11649:SF13">
    <property type="entry name" value="ENGB-TYPE G DOMAIN-CONTAINING PROTEIN"/>
    <property type="match status" value="1"/>
</dbReference>
<evidence type="ECO:0000259" key="11">
    <source>
        <dbReference type="PROSITE" id="PS51706"/>
    </source>
</evidence>
<evidence type="ECO:0000313" key="13">
    <source>
        <dbReference type="EMBL" id="CAF3623073.1"/>
    </source>
</evidence>
<proteinExistence type="inferred from homology"/>
<dbReference type="NCBIfam" id="TIGR00231">
    <property type="entry name" value="small_GTP"/>
    <property type="match status" value="1"/>
</dbReference>
<evidence type="ECO:0000256" key="5">
    <source>
        <dbReference type="ARBA" id="ARBA00022741"/>
    </source>
</evidence>
<evidence type="ECO:0000256" key="3">
    <source>
        <dbReference type="ARBA" id="ARBA00022618"/>
    </source>
</evidence>
<dbReference type="InterPro" id="IPR027417">
    <property type="entry name" value="P-loop_NTPase"/>
</dbReference>
<evidence type="ECO:0000256" key="9">
    <source>
        <dbReference type="ARBA" id="ARBA00023306"/>
    </source>
</evidence>
<dbReference type="Proteomes" id="UP000682733">
    <property type="component" value="Unassembled WGS sequence"/>
</dbReference>
<keyword evidence="9" id="KW-0131">Cell cycle</keyword>
<name>A0A8S2HAJ5_9BILA</name>
<dbReference type="Gene3D" id="3.40.50.300">
    <property type="entry name" value="P-loop containing nucleotide triphosphate hydrolases"/>
    <property type="match status" value="2"/>
</dbReference>
<dbReference type="InterPro" id="IPR003439">
    <property type="entry name" value="ABC_transporter-like_ATP-bd"/>
</dbReference>
<dbReference type="AlphaFoldDB" id="A0A8S2HAJ5"/>
<gene>
    <name evidence="12" type="ORF">OVA965_LOCUS6504</name>
    <name evidence="13" type="ORF">TMI583_LOCUS6500</name>
</gene>
<sequence length="495" mass="55534">GEQAGVLVIDEAHKARGRGTAKDYFQQLLRTERKIVVALIDDLQVTNRSGITKDDLENIAKNLGYDVVGYNLEYQFRNGGDNVDLSQLAMREMKSQVIATERIKDEVKKQQAIERNKLFFKNRLLVALTRGTISTSIFCEDLPLTQYLLDHKLKISAAERLRALRTKTRKINPLRKPATQQTRRESSAPKDEEGRRPIVELKNIRKEFGHGKRHKIAVQNLTLTLYEGEHVAFLGSNGAGKTTTVDMICGISTPTTGTIDYFYSFKRSFHEGLGIQFQDSSYPEGISTKDVIDFMIGVHNNHLNKEELDELLNVFGIKDFYKRGAHDDVPEICMVGRSNAGKSSLINALAGSRIAFSSKSPGRTQMINFYDFGRFRLVDMPGYGFANTSKVHQQELGDMIGQYLSGRSNLRAAIQVCDARRITAQDRTMNTFLRKKSSQVHVALNKSDLVKRNDLSAVTRTARIGLNTNEALFHLTSTKTGQGIKELLNIISSIA</sequence>
<dbReference type="GO" id="GO:0046872">
    <property type="term" value="F:metal ion binding"/>
    <property type="evidence" value="ECO:0007669"/>
    <property type="project" value="UniProtKB-KW"/>
</dbReference>